<sequence>LKSVKSFLQSSAQLRFDWQWRPLRRSSLSLSILIQDSNKEAISLETCHHSSHKKLSRNTLERIFRILRKPQVRYDPPQLNTLFSFVLCINSIIPTIQR</sequence>
<gene>
    <name evidence="1" type="primary">RvY_09689-1</name>
    <name evidence="1" type="synonym">RvY_09689.1</name>
    <name evidence="1" type="ORF">RvY_09689</name>
</gene>
<dbReference type="Proteomes" id="UP000186922">
    <property type="component" value="Unassembled WGS sequence"/>
</dbReference>
<organism evidence="1 2">
    <name type="scientific">Ramazzottius varieornatus</name>
    <name type="common">Water bear</name>
    <name type="synonym">Tardigrade</name>
    <dbReference type="NCBI Taxonomy" id="947166"/>
    <lineage>
        <taxon>Eukaryota</taxon>
        <taxon>Metazoa</taxon>
        <taxon>Ecdysozoa</taxon>
        <taxon>Tardigrada</taxon>
        <taxon>Eutardigrada</taxon>
        <taxon>Parachela</taxon>
        <taxon>Hypsibioidea</taxon>
        <taxon>Ramazzottiidae</taxon>
        <taxon>Ramazzottius</taxon>
    </lineage>
</organism>
<evidence type="ECO:0000313" key="1">
    <source>
        <dbReference type="EMBL" id="GAU98560.1"/>
    </source>
</evidence>
<feature type="non-terminal residue" evidence="1">
    <location>
        <position position="1"/>
    </location>
</feature>
<keyword evidence="2" id="KW-1185">Reference proteome</keyword>
<evidence type="ECO:0000313" key="2">
    <source>
        <dbReference type="Proteomes" id="UP000186922"/>
    </source>
</evidence>
<comment type="caution">
    <text evidence="1">The sequence shown here is derived from an EMBL/GenBank/DDBJ whole genome shotgun (WGS) entry which is preliminary data.</text>
</comment>
<name>A0A1D1VCD3_RAMVA</name>
<proteinExistence type="predicted"/>
<protein>
    <submittedName>
        <fullName evidence="1">Uncharacterized protein</fullName>
    </submittedName>
</protein>
<dbReference type="EMBL" id="BDGG01000004">
    <property type="protein sequence ID" value="GAU98560.1"/>
    <property type="molecule type" value="Genomic_DNA"/>
</dbReference>
<accession>A0A1D1VCD3</accession>
<reference evidence="1 2" key="1">
    <citation type="journal article" date="2016" name="Nat. Commun.">
        <title>Extremotolerant tardigrade genome and improved radiotolerance of human cultured cells by tardigrade-unique protein.</title>
        <authorList>
            <person name="Hashimoto T."/>
            <person name="Horikawa D.D."/>
            <person name="Saito Y."/>
            <person name="Kuwahara H."/>
            <person name="Kozuka-Hata H."/>
            <person name="Shin-I T."/>
            <person name="Minakuchi Y."/>
            <person name="Ohishi K."/>
            <person name="Motoyama A."/>
            <person name="Aizu T."/>
            <person name="Enomoto A."/>
            <person name="Kondo K."/>
            <person name="Tanaka S."/>
            <person name="Hara Y."/>
            <person name="Koshikawa S."/>
            <person name="Sagara H."/>
            <person name="Miura T."/>
            <person name="Yokobori S."/>
            <person name="Miyagawa K."/>
            <person name="Suzuki Y."/>
            <person name="Kubo T."/>
            <person name="Oyama M."/>
            <person name="Kohara Y."/>
            <person name="Fujiyama A."/>
            <person name="Arakawa K."/>
            <person name="Katayama T."/>
            <person name="Toyoda A."/>
            <person name="Kunieda T."/>
        </authorList>
    </citation>
    <scope>NUCLEOTIDE SEQUENCE [LARGE SCALE GENOMIC DNA]</scope>
    <source>
        <strain evidence="1 2">YOKOZUNA-1</strain>
    </source>
</reference>
<dbReference type="AlphaFoldDB" id="A0A1D1VCD3"/>